<evidence type="ECO:0000313" key="1">
    <source>
        <dbReference type="EMBL" id="KAG0444083.1"/>
    </source>
</evidence>
<proteinExistence type="predicted"/>
<accession>A0AC60QZ65</accession>
<name>A0AC60QZ65_IXOPE</name>
<keyword evidence="2" id="KW-1185">Reference proteome</keyword>
<dbReference type="Proteomes" id="UP000805193">
    <property type="component" value="Unassembled WGS sequence"/>
</dbReference>
<protein>
    <submittedName>
        <fullName evidence="1">Uncharacterized protein</fullName>
    </submittedName>
</protein>
<gene>
    <name evidence="1" type="ORF">HPB47_014195</name>
</gene>
<sequence length="124" mass="14145">MFLGEEEHGVAERMEMMSNYTKQDDTGGILEEPTYVHASSLEQRMILENRGSSGNAAIFFPTAVSCNKEQFCITLTEARMRNRSAYLKCFLLLQCPQLMQADQRFHEVLQQSEGNREGRSLLTC</sequence>
<evidence type="ECO:0000313" key="2">
    <source>
        <dbReference type="Proteomes" id="UP000805193"/>
    </source>
</evidence>
<organism evidence="1 2">
    <name type="scientific">Ixodes persulcatus</name>
    <name type="common">Taiga tick</name>
    <dbReference type="NCBI Taxonomy" id="34615"/>
    <lineage>
        <taxon>Eukaryota</taxon>
        <taxon>Metazoa</taxon>
        <taxon>Ecdysozoa</taxon>
        <taxon>Arthropoda</taxon>
        <taxon>Chelicerata</taxon>
        <taxon>Arachnida</taxon>
        <taxon>Acari</taxon>
        <taxon>Parasitiformes</taxon>
        <taxon>Ixodida</taxon>
        <taxon>Ixodoidea</taxon>
        <taxon>Ixodidae</taxon>
        <taxon>Ixodinae</taxon>
        <taxon>Ixodes</taxon>
    </lineage>
</organism>
<dbReference type="EMBL" id="JABSTQ010002499">
    <property type="protein sequence ID" value="KAG0444083.1"/>
    <property type="molecule type" value="Genomic_DNA"/>
</dbReference>
<reference evidence="1 2" key="1">
    <citation type="journal article" date="2020" name="Cell">
        <title>Large-Scale Comparative Analyses of Tick Genomes Elucidate Their Genetic Diversity and Vector Capacities.</title>
        <authorList>
            <consortium name="Tick Genome and Microbiome Consortium (TIGMIC)"/>
            <person name="Jia N."/>
            <person name="Wang J."/>
            <person name="Shi W."/>
            <person name="Du L."/>
            <person name="Sun Y."/>
            <person name="Zhan W."/>
            <person name="Jiang J.F."/>
            <person name="Wang Q."/>
            <person name="Zhang B."/>
            <person name="Ji P."/>
            <person name="Bell-Sakyi L."/>
            <person name="Cui X.M."/>
            <person name="Yuan T.T."/>
            <person name="Jiang B.G."/>
            <person name="Yang W.F."/>
            <person name="Lam T.T."/>
            <person name="Chang Q.C."/>
            <person name="Ding S.J."/>
            <person name="Wang X.J."/>
            <person name="Zhu J.G."/>
            <person name="Ruan X.D."/>
            <person name="Zhao L."/>
            <person name="Wei J.T."/>
            <person name="Ye R.Z."/>
            <person name="Que T.C."/>
            <person name="Du C.H."/>
            <person name="Zhou Y.H."/>
            <person name="Cheng J.X."/>
            <person name="Dai P.F."/>
            <person name="Guo W.B."/>
            <person name="Han X.H."/>
            <person name="Huang E.J."/>
            <person name="Li L.F."/>
            <person name="Wei W."/>
            <person name="Gao Y.C."/>
            <person name="Liu J.Z."/>
            <person name="Shao H.Z."/>
            <person name="Wang X."/>
            <person name="Wang C.C."/>
            <person name="Yang T.C."/>
            <person name="Huo Q.B."/>
            <person name="Li W."/>
            <person name="Chen H.Y."/>
            <person name="Chen S.E."/>
            <person name="Zhou L.G."/>
            <person name="Ni X.B."/>
            <person name="Tian J.H."/>
            <person name="Sheng Y."/>
            <person name="Liu T."/>
            <person name="Pan Y.S."/>
            <person name="Xia L.Y."/>
            <person name="Li J."/>
            <person name="Zhao F."/>
            <person name="Cao W.C."/>
        </authorList>
    </citation>
    <scope>NUCLEOTIDE SEQUENCE [LARGE SCALE GENOMIC DNA]</scope>
    <source>
        <strain evidence="1">Iper-2018</strain>
    </source>
</reference>
<comment type="caution">
    <text evidence="1">The sequence shown here is derived from an EMBL/GenBank/DDBJ whole genome shotgun (WGS) entry which is preliminary data.</text>
</comment>